<keyword evidence="2" id="KW-1185">Reference proteome</keyword>
<comment type="caution">
    <text evidence="1">The sequence shown here is derived from an EMBL/GenBank/DDBJ whole genome shotgun (WGS) entry which is preliminary data.</text>
</comment>
<evidence type="ECO:0000313" key="2">
    <source>
        <dbReference type="Proteomes" id="UP000260665"/>
    </source>
</evidence>
<dbReference type="Proteomes" id="UP000260665">
    <property type="component" value="Unassembled WGS sequence"/>
</dbReference>
<sequence length="459" mass="49750">MPNTNDFIGAVYDELAKLVNITDSNPSFVMQMAWPGFSLSPQDFKPADQPGGPYDPQIAKETFSHLANIAPALNRTFFQNSGLEVDDLYEILVSGAIPAGSTSDNVASNPVYKLFGDAQYEFLQARTGSSTDPNAFYYPCLATPVNWYDEAAAAFWPTLSMQSSDIKPAAPGSLFVKAGGLARLGQGVWKLRPSSAASATTIKQNAQQLVIKSLQVPVTKTTKPLRVVTKPLSAQAMAAVRAMPAGSRGATTPHANSALTRTPAFSTQLAAVKLQTLFAQKNVPLNSCNRYNLGKQIQALDLTRKTLDLGRVDVSNRYQLINVINQALPTKPAGSSDGFSISFKYCRVNIDRSWFKLALLKMKNWYMFGTQAGEYSNGSSSDNPGMFPLLPTSFIAIRDLKITANWSAEDRQNLGQASALGFFDIRDSTLNANTLEVKGLQVLGWISSLLPQLPPMSSP</sequence>
<reference evidence="1 2" key="1">
    <citation type="submission" date="2018-05" db="EMBL/GenBank/DDBJ databases">
        <title>Rhodoferax soyangensis sp.nov., isolated from an oligotrophic freshwater lake.</title>
        <authorList>
            <person name="Park M."/>
        </authorList>
    </citation>
    <scope>NUCLEOTIDE SEQUENCE [LARGE SCALE GENOMIC DNA]</scope>
    <source>
        <strain evidence="1 2">IMCC26218</strain>
    </source>
</reference>
<accession>A0A3E1RA49</accession>
<gene>
    <name evidence="1" type="ORF">DIC66_15405</name>
</gene>
<name>A0A3E1RA49_9BURK</name>
<dbReference type="AlphaFoldDB" id="A0A3E1RA49"/>
<evidence type="ECO:0000313" key="1">
    <source>
        <dbReference type="EMBL" id="RFO96101.1"/>
    </source>
</evidence>
<dbReference type="EMBL" id="QFZK01000010">
    <property type="protein sequence ID" value="RFO96101.1"/>
    <property type="molecule type" value="Genomic_DNA"/>
</dbReference>
<organism evidence="1 2">
    <name type="scientific">Rhodoferax lacus</name>
    <dbReference type="NCBI Taxonomy" id="2184758"/>
    <lineage>
        <taxon>Bacteria</taxon>
        <taxon>Pseudomonadati</taxon>
        <taxon>Pseudomonadota</taxon>
        <taxon>Betaproteobacteria</taxon>
        <taxon>Burkholderiales</taxon>
        <taxon>Comamonadaceae</taxon>
        <taxon>Rhodoferax</taxon>
    </lineage>
</organism>
<proteinExistence type="predicted"/>
<protein>
    <submittedName>
        <fullName evidence="1">Uncharacterized protein</fullName>
    </submittedName>
</protein>